<dbReference type="EMBL" id="CAXHBF010000440">
    <property type="protein sequence ID" value="CAK9856193.1"/>
    <property type="molecule type" value="Genomic_DNA"/>
</dbReference>
<name>A0ABP1A189_9BRYO</name>
<organism evidence="1 2">
    <name type="scientific">Sphagnum jensenii</name>
    <dbReference type="NCBI Taxonomy" id="128206"/>
    <lineage>
        <taxon>Eukaryota</taxon>
        <taxon>Viridiplantae</taxon>
        <taxon>Streptophyta</taxon>
        <taxon>Embryophyta</taxon>
        <taxon>Bryophyta</taxon>
        <taxon>Sphagnophytina</taxon>
        <taxon>Sphagnopsida</taxon>
        <taxon>Sphagnales</taxon>
        <taxon>Sphagnaceae</taxon>
        <taxon>Sphagnum</taxon>
    </lineage>
</organism>
<keyword evidence="2" id="KW-1185">Reference proteome</keyword>
<proteinExistence type="predicted"/>
<protein>
    <submittedName>
        <fullName evidence="1">Uncharacterized protein</fullName>
    </submittedName>
</protein>
<dbReference type="Proteomes" id="UP001497522">
    <property type="component" value="Unassembled WGS sequence"/>
</dbReference>
<sequence>MMKTLNPNPNPNPNSCCVAMWHTINSMMKTLNLNPNPNTCKVRPCDLHGNSNSQNTSCI</sequence>
<reference evidence="1" key="1">
    <citation type="submission" date="2024-03" db="EMBL/GenBank/DDBJ databases">
        <authorList>
            <consortium name="ELIXIR-Norway"/>
            <consortium name="Elixir Norway"/>
        </authorList>
    </citation>
    <scope>NUCLEOTIDE SEQUENCE</scope>
</reference>
<evidence type="ECO:0000313" key="2">
    <source>
        <dbReference type="Proteomes" id="UP001497522"/>
    </source>
</evidence>
<feature type="non-terminal residue" evidence="1">
    <location>
        <position position="59"/>
    </location>
</feature>
<comment type="caution">
    <text evidence="1">The sequence shown here is derived from an EMBL/GenBank/DDBJ whole genome shotgun (WGS) entry which is preliminary data.</text>
</comment>
<evidence type="ECO:0000313" key="1">
    <source>
        <dbReference type="EMBL" id="CAK9856193.1"/>
    </source>
</evidence>
<gene>
    <name evidence="1" type="ORF">CSSPJE1EN2_LOCUS26125</name>
</gene>
<accession>A0ABP1A189</accession>